<proteinExistence type="predicted"/>
<evidence type="ECO:0000313" key="2">
    <source>
        <dbReference type="EMBL" id="KAJ9556506.1"/>
    </source>
</evidence>
<evidence type="ECO:0000256" key="1">
    <source>
        <dbReference type="SAM" id="MobiDB-lite"/>
    </source>
</evidence>
<reference evidence="2" key="1">
    <citation type="submission" date="2023-03" db="EMBL/GenBank/DDBJ databases">
        <title>Chromosome-scale reference genome and RAD-based genetic map of yellow starthistle (Centaurea solstitialis) reveal putative structural variation and QTLs associated with invader traits.</title>
        <authorList>
            <person name="Reatini B."/>
            <person name="Cang F.A."/>
            <person name="Jiang Q."/>
            <person name="Mckibben M.T.W."/>
            <person name="Barker M.S."/>
            <person name="Rieseberg L.H."/>
            <person name="Dlugosch K.M."/>
        </authorList>
    </citation>
    <scope>NUCLEOTIDE SEQUENCE</scope>
    <source>
        <strain evidence="2">CAN-66</strain>
        <tissue evidence="2">Leaf</tissue>
    </source>
</reference>
<feature type="compositionally biased region" description="Basic residues" evidence="1">
    <location>
        <begin position="27"/>
        <end position="38"/>
    </location>
</feature>
<dbReference type="AlphaFoldDB" id="A0AA38WPV0"/>
<name>A0AA38WPV0_9ASTR</name>
<dbReference type="Proteomes" id="UP001172457">
    <property type="component" value="Chromosome 3"/>
</dbReference>
<evidence type="ECO:0000313" key="3">
    <source>
        <dbReference type="Proteomes" id="UP001172457"/>
    </source>
</evidence>
<comment type="caution">
    <text evidence="2">The sequence shown here is derived from an EMBL/GenBank/DDBJ whole genome shotgun (WGS) entry which is preliminary data.</text>
</comment>
<feature type="region of interest" description="Disordered" evidence="1">
    <location>
        <begin position="13"/>
        <end position="58"/>
    </location>
</feature>
<dbReference type="EMBL" id="JARYMX010000003">
    <property type="protein sequence ID" value="KAJ9556506.1"/>
    <property type="molecule type" value="Genomic_DNA"/>
</dbReference>
<protein>
    <submittedName>
        <fullName evidence="2">Uncharacterized protein</fullName>
    </submittedName>
</protein>
<gene>
    <name evidence="2" type="ORF">OSB04_011120</name>
</gene>
<accession>A0AA38WPV0</accession>
<organism evidence="2 3">
    <name type="scientific">Centaurea solstitialis</name>
    <name type="common">yellow star-thistle</name>
    <dbReference type="NCBI Taxonomy" id="347529"/>
    <lineage>
        <taxon>Eukaryota</taxon>
        <taxon>Viridiplantae</taxon>
        <taxon>Streptophyta</taxon>
        <taxon>Embryophyta</taxon>
        <taxon>Tracheophyta</taxon>
        <taxon>Spermatophyta</taxon>
        <taxon>Magnoliopsida</taxon>
        <taxon>eudicotyledons</taxon>
        <taxon>Gunneridae</taxon>
        <taxon>Pentapetalae</taxon>
        <taxon>asterids</taxon>
        <taxon>campanulids</taxon>
        <taxon>Asterales</taxon>
        <taxon>Asteraceae</taxon>
        <taxon>Carduoideae</taxon>
        <taxon>Cardueae</taxon>
        <taxon>Centaureinae</taxon>
        <taxon>Centaurea</taxon>
    </lineage>
</organism>
<sequence>MAGHRPLVLHLLPPPNPLQLHRLPPPHPHRPRRLHHHPPNQPQLPLLRLRPRPTNPLSPPPLMPSNLQVLILTEGLWLICSSRTIVSGENTGRWPETVIRMSVGRAKRSEVCRRLLICGLGTGCRKLRFIRIIMRICMLWLLERSISCFFRLPMFIGCIFGITRLRITLTLRKPGNSNWNLRIQ</sequence>
<keyword evidence="3" id="KW-1185">Reference proteome</keyword>